<keyword evidence="2" id="KW-0645">Protease</keyword>
<sequence>MISVQLARAKDGSLASCRALGHARFAEKGNDIVCSAVTVLLRTTMQALSETEGVFVRLDAPDRGALDFDVSAESAPPESRCALVYAGRFLEAGLASLAREYPHNVELKIQTD</sequence>
<keyword evidence="10" id="KW-1185">Reference proteome</keyword>
<dbReference type="EMBL" id="AVQI01000067">
    <property type="protein sequence ID" value="ERK00505.1"/>
    <property type="molecule type" value="Genomic_DNA"/>
</dbReference>
<keyword evidence="4" id="KW-0788">Thiol protease</keyword>
<comment type="caution">
    <text evidence="7">The sequence shown here is derived from an EMBL/GenBank/DDBJ whole genome shotgun (WGS) entry which is preliminary data.</text>
</comment>
<evidence type="ECO:0000256" key="5">
    <source>
        <dbReference type="ARBA" id="ARBA00044503"/>
    </source>
</evidence>
<dbReference type="RefSeq" id="WP_021329152.1">
    <property type="nucleotide sequence ID" value="NZ_AUZJ01000002.1"/>
</dbReference>
<evidence type="ECO:0000256" key="2">
    <source>
        <dbReference type="ARBA" id="ARBA00022670"/>
    </source>
</evidence>
<dbReference type="Proteomes" id="UP000016412">
    <property type="component" value="Unassembled WGS sequence"/>
</dbReference>
<dbReference type="PANTHER" id="PTHR39178:SF1">
    <property type="entry name" value="RIBOSOMAL-PROCESSING CYSTEINE PROTEASE PRP"/>
    <property type="match status" value="1"/>
</dbReference>
<comment type="similarity">
    <text evidence="5">Belongs to the Prp family.</text>
</comment>
<dbReference type="Gene3D" id="3.30.70.1490">
    <property type="entry name" value="Cysteine protease Prp"/>
    <property type="match status" value="1"/>
</dbReference>
<evidence type="ECO:0000256" key="4">
    <source>
        <dbReference type="ARBA" id="ARBA00022807"/>
    </source>
</evidence>
<evidence type="ECO:0000313" key="7">
    <source>
        <dbReference type="EMBL" id="ERF61888.1"/>
    </source>
</evidence>
<evidence type="ECO:0000256" key="1">
    <source>
        <dbReference type="ARBA" id="ARBA00022517"/>
    </source>
</evidence>
<dbReference type="PATRIC" id="fig|1125725.3.peg.62"/>
<dbReference type="Pfam" id="PF04327">
    <property type="entry name" value="Peptidase_Prp"/>
    <property type="match status" value="1"/>
</dbReference>
<dbReference type="CDD" id="cd16332">
    <property type="entry name" value="Prp-like"/>
    <property type="match status" value="1"/>
</dbReference>
<dbReference type="STRING" id="1125725.HMPREF1325_1807"/>
<reference evidence="9 10" key="1">
    <citation type="submission" date="2013-08" db="EMBL/GenBank/DDBJ databases">
        <authorList>
            <person name="Durkin A.S."/>
            <person name="Haft D.R."/>
            <person name="McCorrison J."/>
            <person name="Torralba M."/>
            <person name="Gillis M."/>
            <person name="Haft D.H."/>
            <person name="Methe B."/>
            <person name="Sutton G."/>
            <person name="Nelson K.E."/>
        </authorList>
    </citation>
    <scope>NUCLEOTIDE SEQUENCE [LARGE SCALE GENOMIC DNA]</scope>
    <source>
        <strain evidence="8 10">ATCC 35536</strain>
        <strain evidence="7 9">VPI DR56BR1116</strain>
    </source>
</reference>
<dbReference type="InterPro" id="IPR036764">
    <property type="entry name" value="Peptidase_Prp_sf"/>
</dbReference>
<dbReference type="Proteomes" id="UP000016646">
    <property type="component" value="Unassembled WGS sequence"/>
</dbReference>
<dbReference type="AlphaFoldDB" id="U2MFR7"/>
<dbReference type="SUPFAM" id="SSF118010">
    <property type="entry name" value="TM1457-like"/>
    <property type="match status" value="1"/>
</dbReference>
<dbReference type="eggNOG" id="COG2868">
    <property type="taxonomic scope" value="Bacteria"/>
</dbReference>
<gene>
    <name evidence="8" type="ORF">HMPREF0860_1089</name>
    <name evidence="7" type="ORF">HMPREF1325_1807</name>
</gene>
<dbReference type="OrthoDB" id="48998at2"/>
<organism evidence="7 9">
    <name type="scientific">Treponema socranskii subsp. socranskii VPI DR56BR1116 = ATCC 35536</name>
    <dbReference type="NCBI Taxonomy" id="1125725"/>
    <lineage>
        <taxon>Bacteria</taxon>
        <taxon>Pseudomonadati</taxon>
        <taxon>Spirochaetota</taxon>
        <taxon>Spirochaetia</taxon>
        <taxon>Spirochaetales</taxon>
        <taxon>Treponemataceae</taxon>
        <taxon>Treponema</taxon>
    </lineage>
</organism>
<evidence type="ECO:0000313" key="9">
    <source>
        <dbReference type="Proteomes" id="UP000016412"/>
    </source>
</evidence>
<dbReference type="GO" id="GO:0042254">
    <property type="term" value="P:ribosome biogenesis"/>
    <property type="evidence" value="ECO:0007669"/>
    <property type="project" value="UniProtKB-KW"/>
</dbReference>
<protein>
    <recommendedName>
        <fullName evidence="6">Ribosomal processing cysteine protease Prp</fullName>
    </recommendedName>
</protein>
<evidence type="ECO:0000313" key="8">
    <source>
        <dbReference type="EMBL" id="ERK00505.1"/>
    </source>
</evidence>
<evidence type="ECO:0000256" key="3">
    <source>
        <dbReference type="ARBA" id="ARBA00022801"/>
    </source>
</evidence>
<keyword evidence="1" id="KW-0690">Ribosome biogenesis</keyword>
<name>U2MFR7_TRESO</name>
<dbReference type="GO" id="GO:0008234">
    <property type="term" value="F:cysteine-type peptidase activity"/>
    <property type="evidence" value="ECO:0007669"/>
    <property type="project" value="UniProtKB-KW"/>
</dbReference>
<accession>U2MFR7</accession>
<dbReference type="EMBL" id="AUZJ01000002">
    <property type="protein sequence ID" value="ERF61888.1"/>
    <property type="molecule type" value="Genomic_DNA"/>
</dbReference>
<keyword evidence="3" id="KW-0378">Hydrolase</keyword>
<evidence type="ECO:0000256" key="6">
    <source>
        <dbReference type="ARBA" id="ARBA00044538"/>
    </source>
</evidence>
<dbReference type="GO" id="GO:0006508">
    <property type="term" value="P:proteolysis"/>
    <property type="evidence" value="ECO:0007669"/>
    <property type="project" value="UniProtKB-KW"/>
</dbReference>
<proteinExistence type="inferred from homology"/>
<dbReference type="InterPro" id="IPR007422">
    <property type="entry name" value="Peptidase_Prp"/>
</dbReference>
<dbReference type="PANTHER" id="PTHR39178">
    <property type="entry name" value="HYPOTHETICAL RIBOSOME-ASSOCIATED PROTEIN"/>
    <property type="match status" value="1"/>
</dbReference>
<evidence type="ECO:0000313" key="10">
    <source>
        <dbReference type="Proteomes" id="UP000016646"/>
    </source>
</evidence>